<evidence type="ECO:0000313" key="2">
    <source>
        <dbReference type="EMBL" id="RXS95026.1"/>
    </source>
</evidence>
<evidence type="ECO:0000256" key="1">
    <source>
        <dbReference type="SAM" id="SignalP"/>
    </source>
</evidence>
<dbReference type="AlphaFoldDB" id="A0A4Q1SCT9"/>
<dbReference type="EMBL" id="SDMK01000002">
    <property type="protein sequence ID" value="RXS95026.1"/>
    <property type="molecule type" value="Genomic_DNA"/>
</dbReference>
<gene>
    <name evidence="2" type="ORF">ESZ00_10380</name>
</gene>
<evidence type="ECO:0008006" key="4">
    <source>
        <dbReference type="Google" id="ProtNLM"/>
    </source>
</evidence>
<dbReference type="RefSeq" id="WP_129208195.1">
    <property type="nucleotide sequence ID" value="NZ_BMGU01000003.1"/>
</dbReference>
<keyword evidence="3" id="KW-1185">Reference proteome</keyword>
<accession>A0A4Q1SCT9</accession>
<dbReference type="OrthoDB" id="116700at2"/>
<proteinExistence type="predicted"/>
<dbReference type="Proteomes" id="UP000290253">
    <property type="component" value="Unassembled WGS sequence"/>
</dbReference>
<protein>
    <recommendedName>
        <fullName evidence="4">DUF922 domain-containing protein</fullName>
    </recommendedName>
</protein>
<feature type="signal peptide" evidence="1">
    <location>
        <begin position="1"/>
        <end position="17"/>
    </location>
</feature>
<keyword evidence="1" id="KW-0732">Signal</keyword>
<comment type="caution">
    <text evidence="2">The sequence shown here is derived from an EMBL/GenBank/DDBJ whole genome shotgun (WGS) entry which is preliminary data.</text>
</comment>
<organism evidence="2 3">
    <name type="scientific">Silvibacterium dinghuense</name>
    <dbReference type="NCBI Taxonomy" id="1560006"/>
    <lineage>
        <taxon>Bacteria</taxon>
        <taxon>Pseudomonadati</taxon>
        <taxon>Acidobacteriota</taxon>
        <taxon>Terriglobia</taxon>
        <taxon>Terriglobales</taxon>
        <taxon>Acidobacteriaceae</taxon>
        <taxon>Silvibacterium</taxon>
    </lineage>
</organism>
<feature type="chain" id="PRO_5020699982" description="DUF922 domain-containing protein" evidence="1">
    <location>
        <begin position="18"/>
        <end position="227"/>
    </location>
</feature>
<sequence>MKAVAAAWLFAVGSAVALGQQATITFSFENPQLQPPQYRITLHEDGSGQYESAATPATAGVDVPTSDAAALNLPAMKREIRIADPLLEQVFALARSHHFFDMACEAPKEHTAFTGKKLWSYEGTDGHGACTYNFSKDPQVNALGEQMEAVAYTLAEGQRLDLQHLHSRLALDAELENLQDSFREHRAAEIANIAPTLKAIAGDQEVMERARKRALSLLAASEKEGAQ</sequence>
<reference evidence="2 3" key="1">
    <citation type="journal article" date="2016" name="Int. J. Syst. Evol. Microbiol.">
        <title>Acidipila dinghuensis sp. nov., an acidobacterium isolated from forest soil.</title>
        <authorList>
            <person name="Jiang Y.W."/>
            <person name="Wang J."/>
            <person name="Chen M.H."/>
            <person name="Lv Y.Y."/>
            <person name="Qiu L.H."/>
        </authorList>
    </citation>
    <scope>NUCLEOTIDE SEQUENCE [LARGE SCALE GENOMIC DNA]</scope>
    <source>
        <strain evidence="2 3">DHOF10</strain>
    </source>
</reference>
<evidence type="ECO:0000313" key="3">
    <source>
        <dbReference type="Proteomes" id="UP000290253"/>
    </source>
</evidence>
<name>A0A4Q1SCT9_9BACT</name>